<name>A0A1D1UUC0_RAMVA</name>
<dbReference type="InterPro" id="IPR018228">
    <property type="entry name" value="DNase_TatD-rel_CS"/>
</dbReference>
<evidence type="ECO:0000256" key="1">
    <source>
        <dbReference type="ARBA" id="ARBA00009275"/>
    </source>
</evidence>
<protein>
    <recommendedName>
        <fullName evidence="8">Deoxyribonuclease TATDN1</fullName>
    </recommendedName>
</protein>
<evidence type="ECO:0000256" key="9">
    <source>
        <dbReference type="ARBA" id="ARBA00045223"/>
    </source>
</evidence>
<proteinExistence type="inferred from homology"/>
<dbReference type="PANTHER" id="PTHR10060">
    <property type="entry name" value="TATD FAMILY DEOXYRIBONUCLEASE"/>
    <property type="match status" value="1"/>
</dbReference>
<feature type="binding site" evidence="10">
    <location>
        <position position="137"/>
    </location>
    <ligand>
        <name>a divalent metal cation</name>
        <dbReference type="ChEBI" id="CHEBI:60240"/>
        <label>1</label>
    </ligand>
</feature>
<dbReference type="CDD" id="cd01310">
    <property type="entry name" value="TatD_DNAse"/>
    <property type="match status" value="1"/>
</dbReference>
<dbReference type="InterPro" id="IPR050891">
    <property type="entry name" value="TatD-type_Hydrolase"/>
</dbReference>
<dbReference type="GO" id="GO:0046872">
    <property type="term" value="F:metal ion binding"/>
    <property type="evidence" value="ECO:0007669"/>
    <property type="project" value="UniProtKB-KW"/>
</dbReference>
<dbReference type="InterPro" id="IPR032466">
    <property type="entry name" value="Metal_Hydrolase"/>
</dbReference>
<feature type="binding site" evidence="10">
    <location>
        <position position="173"/>
    </location>
    <ligand>
        <name>a divalent metal cation</name>
        <dbReference type="ChEBI" id="CHEBI:60240"/>
        <label>2</label>
    </ligand>
</feature>
<evidence type="ECO:0000313" key="11">
    <source>
        <dbReference type="EMBL" id="GAU90857.1"/>
    </source>
</evidence>
<dbReference type="AlphaFoldDB" id="A0A1D1UUC0"/>
<organism evidence="11 12">
    <name type="scientific">Ramazzottius varieornatus</name>
    <name type="common">Water bear</name>
    <name type="synonym">Tardigrade</name>
    <dbReference type="NCBI Taxonomy" id="947166"/>
    <lineage>
        <taxon>Eukaryota</taxon>
        <taxon>Metazoa</taxon>
        <taxon>Ecdysozoa</taxon>
        <taxon>Tardigrada</taxon>
        <taxon>Eutardigrada</taxon>
        <taxon>Parachela</taxon>
        <taxon>Hypsibioidea</taxon>
        <taxon>Ramazzottiidae</taxon>
        <taxon>Ramazzottius</taxon>
    </lineage>
</organism>
<dbReference type="Proteomes" id="UP000186922">
    <property type="component" value="Unassembled WGS sequence"/>
</dbReference>
<evidence type="ECO:0000256" key="4">
    <source>
        <dbReference type="ARBA" id="ARBA00022723"/>
    </source>
</evidence>
<evidence type="ECO:0000256" key="3">
    <source>
        <dbReference type="ARBA" id="ARBA00022722"/>
    </source>
</evidence>
<keyword evidence="3" id="KW-0540">Nuclease</keyword>
<comment type="caution">
    <text evidence="11">The sequence shown here is derived from an EMBL/GenBank/DDBJ whole genome shotgun (WGS) entry which is preliminary data.</text>
</comment>
<dbReference type="PROSITE" id="PS01090">
    <property type="entry name" value="TATD_2"/>
    <property type="match status" value="1"/>
</dbReference>
<dbReference type="GO" id="GO:0008310">
    <property type="term" value="F:single-stranded DNA 3'-5' DNA exonuclease activity"/>
    <property type="evidence" value="ECO:0007669"/>
    <property type="project" value="TreeGrafter"/>
</dbReference>
<dbReference type="OrthoDB" id="413993at2759"/>
<dbReference type="PIRSF" id="PIRSF005902">
    <property type="entry name" value="DNase_TatD"/>
    <property type="match status" value="1"/>
</dbReference>
<dbReference type="InterPro" id="IPR001130">
    <property type="entry name" value="TatD-like"/>
</dbReference>
<sequence>MWSRARFVHSLLRFPLSQLKRSNTMSTAPLAAGDVASNKTSAPYQIVDIGANLTSGKFGRELDQVVERALESGVFKIIVTGSSIENSKDALRLSRLYPGQLYSTAGVHPHDAKEWTDSCEQSIVELAQNPECVAIGECGLDFNRDFSPRDVQIEVFEKQVAIACRLKKPLFVHEREASEALLSVLLKYQTQLPPTVIHCFTGTKAEAKRYIDLGFYIGLTGFLWKDKAPDGVRAILEERLIPLDRLLVETDSPYMFPNVKASKVPKTIKEALTEKSLNFLNRYCSFQRNEPCALPTIVEMIAAYMKTVPQVVAMSTTQNALKVFGLM</sequence>
<evidence type="ECO:0000256" key="10">
    <source>
        <dbReference type="PIRSR" id="PIRSR005902-1"/>
    </source>
</evidence>
<comment type="function">
    <text evidence="9">Deoxyribonuclease which catalyzes (in vitro) the decatenation of kinetoplast DNA, which are circular DNA catenated to each other, producing linear DNA molecules. Plays an important role in chromosomal segregation and cell cycle progression during eye development probably via its DNA decatenation activity.</text>
</comment>
<keyword evidence="4 10" id="KW-0479">Metal-binding</keyword>
<dbReference type="Gene3D" id="3.20.20.140">
    <property type="entry name" value="Metal-dependent hydrolases"/>
    <property type="match status" value="1"/>
</dbReference>
<evidence type="ECO:0000256" key="5">
    <source>
        <dbReference type="ARBA" id="ARBA00022801"/>
    </source>
</evidence>
<comment type="similarity">
    <text evidence="1">Belongs to the metallo-dependent hydrolases superfamily. TatD-type hydrolase family.</text>
</comment>
<reference evidence="11 12" key="1">
    <citation type="journal article" date="2016" name="Nat. Commun.">
        <title>Extremotolerant tardigrade genome and improved radiotolerance of human cultured cells by tardigrade-unique protein.</title>
        <authorList>
            <person name="Hashimoto T."/>
            <person name="Horikawa D.D."/>
            <person name="Saito Y."/>
            <person name="Kuwahara H."/>
            <person name="Kozuka-Hata H."/>
            <person name="Shin-I T."/>
            <person name="Minakuchi Y."/>
            <person name="Ohishi K."/>
            <person name="Motoyama A."/>
            <person name="Aizu T."/>
            <person name="Enomoto A."/>
            <person name="Kondo K."/>
            <person name="Tanaka S."/>
            <person name="Hara Y."/>
            <person name="Koshikawa S."/>
            <person name="Sagara H."/>
            <person name="Miura T."/>
            <person name="Yokobori S."/>
            <person name="Miyagawa K."/>
            <person name="Suzuki Y."/>
            <person name="Kubo T."/>
            <person name="Oyama M."/>
            <person name="Kohara Y."/>
            <person name="Fujiyama A."/>
            <person name="Arakawa K."/>
            <person name="Katayama T."/>
            <person name="Toyoda A."/>
            <person name="Kunieda T."/>
        </authorList>
    </citation>
    <scope>NUCLEOTIDE SEQUENCE [LARGE SCALE GENOMIC DNA]</scope>
    <source>
        <strain evidence="11 12">YOKOZUNA-1</strain>
    </source>
</reference>
<dbReference type="PANTHER" id="PTHR10060:SF15">
    <property type="entry name" value="DEOXYRIBONUCLEASE TATDN1"/>
    <property type="match status" value="1"/>
</dbReference>
<feature type="binding site" evidence="10">
    <location>
        <position position="198"/>
    </location>
    <ligand>
        <name>a divalent metal cation</name>
        <dbReference type="ChEBI" id="CHEBI:60240"/>
        <label>2</label>
    </ligand>
</feature>
<accession>A0A1D1UUC0</accession>
<dbReference type="GO" id="GO:0005829">
    <property type="term" value="C:cytosol"/>
    <property type="evidence" value="ECO:0007669"/>
    <property type="project" value="TreeGrafter"/>
</dbReference>
<evidence type="ECO:0000313" key="12">
    <source>
        <dbReference type="Proteomes" id="UP000186922"/>
    </source>
</evidence>
<gene>
    <name evidence="11" type="primary">RvY_03217-1</name>
    <name evidence="11" type="synonym">RvY_03217.1</name>
    <name evidence="11" type="ORF">RvY_03217</name>
</gene>
<keyword evidence="7" id="KW-0460">Magnesium</keyword>
<keyword evidence="12" id="KW-1185">Reference proteome</keyword>
<dbReference type="EMBL" id="BDGG01000001">
    <property type="protein sequence ID" value="GAU90857.1"/>
    <property type="molecule type" value="Genomic_DNA"/>
</dbReference>
<keyword evidence="6" id="KW-0269">Exonuclease</keyword>
<feature type="binding site" evidence="10">
    <location>
        <position position="251"/>
    </location>
    <ligand>
        <name>a divalent metal cation</name>
        <dbReference type="ChEBI" id="CHEBI:60240"/>
        <label>1</label>
    </ligand>
</feature>
<keyword evidence="2" id="KW-0963">Cytoplasm</keyword>
<evidence type="ECO:0000256" key="7">
    <source>
        <dbReference type="ARBA" id="ARBA00022842"/>
    </source>
</evidence>
<dbReference type="Pfam" id="PF01026">
    <property type="entry name" value="TatD_DNase"/>
    <property type="match status" value="1"/>
</dbReference>
<evidence type="ECO:0000256" key="8">
    <source>
        <dbReference type="ARBA" id="ARBA00039767"/>
    </source>
</evidence>
<dbReference type="STRING" id="947166.A0A1D1UUC0"/>
<dbReference type="SUPFAM" id="SSF51556">
    <property type="entry name" value="Metallo-dependent hydrolases"/>
    <property type="match status" value="1"/>
</dbReference>
<keyword evidence="5" id="KW-0378">Hydrolase</keyword>
<dbReference type="FunFam" id="3.20.20.140:FF:000018">
    <property type="entry name" value="3'-5' ssDNA/RNA exonuclease TatD"/>
    <property type="match status" value="1"/>
</dbReference>
<evidence type="ECO:0000256" key="2">
    <source>
        <dbReference type="ARBA" id="ARBA00022490"/>
    </source>
</evidence>
<evidence type="ECO:0000256" key="6">
    <source>
        <dbReference type="ARBA" id="ARBA00022839"/>
    </source>
</evidence>